<evidence type="ECO:0000256" key="4">
    <source>
        <dbReference type="ARBA" id="ARBA00022692"/>
    </source>
</evidence>
<gene>
    <name evidence="12" type="ORF">BD410DRAFT_80341</name>
</gene>
<dbReference type="VEuPathDB" id="FungiDB:BD410DRAFT_80341"/>
<dbReference type="InterPro" id="IPR000481">
    <property type="entry name" value="GPCR_Pheromne_B_alpha_rcpt"/>
</dbReference>
<keyword evidence="9" id="KW-0807">Transducer</keyword>
<evidence type="ECO:0000256" key="3">
    <source>
        <dbReference type="ARBA" id="ARBA00022507"/>
    </source>
</evidence>
<dbReference type="InterPro" id="IPR001499">
    <property type="entry name" value="GPCR_STE3"/>
</dbReference>
<dbReference type="EMBL" id="ML170256">
    <property type="protein sequence ID" value="TDL15948.1"/>
    <property type="molecule type" value="Genomic_DNA"/>
</dbReference>
<keyword evidence="8" id="KW-0675">Receptor</keyword>
<dbReference type="PANTHER" id="PTHR28097">
    <property type="entry name" value="PHEROMONE A FACTOR RECEPTOR"/>
    <property type="match status" value="1"/>
</dbReference>
<evidence type="ECO:0000313" key="12">
    <source>
        <dbReference type="EMBL" id="TDL15948.1"/>
    </source>
</evidence>
<evidence type="ECO:0000256" key="9">
    <source>
        <dbReference type="ARBA" id="ARBA00023224"/>
    </source>
</evidence>
<accession>A0A4Y7PLG3</accession>
<name>A0A4Y7PLG3_9AGAM</name>
<keyword evidence="7 11" id="KW-0472">Membrane</keyword>
<feature type="transmembrane region" description="Helical" evidence="11">
    <location>
        <begin position="6"/>
        <end position="25"/>
    </location>
</feature>
<dbReference type="Proteomes" id="UP000294933">
    <property type="component" value="Unassembled WGS sequence"/>
</dbReference>
<evidence type="ECO:0000256" key="8">
    <source>
        <dbReference type="ARBA" id="ARBA00023170"/>
    </source>
</evidence>
<evidence type="ECO:0000256" key="6">
    <source>
        <dbReference type="ARBA" id="ARBA00023040"/>
    </source>
</evidence>
<dbReference type="AlphaFoldDB" id="A0A4Y7PLG3"/>
<comment type="similarity">
    <text evidence="2">Belongs to the G-protein coupled receptor 4 family.</text>
</comment>
<evidence type="ECO:0000256" key="10">
    <source>
        <dbReference type="SAM" id="MobiDB-lite"/>
    </source>
</evidence>
<evidence type="ECO:0000256" key="5">
    <source>
        <dbReference type="ARBA" id="ARBA00022989"/>
    </source>
</evidence>
<dbReference type="GO" id="GO:0004934">
    <property type="term" value="F:mating-type alpha-factor pheromone receptor activity"/>
    <property type="evidence" value="ECO:0007669"/>
    <property type="project" value="InterPro"/>
</dbReference>
<feature type="region of interest" description="Disordered" evidence="10">
    <location>
        <begin position="376"/>
        <end position="398"/>
    </location>
</feature>
<keyword evidence="6" id="KW-0297">G-protein coupled receptor</keyword>
<keyword evidence="13" id="KW-1185">Reference proteome</keyword>
<feature type="transmembrane region" description="Helical" evidence="11">
    <location>
        <begin position="109"/>
        <end position="132"/>
    </location>
</feature>
<dbReference type="PRINTS" id="PR00901">
    <property type="entry name" value="PHEROMONEBAR"/>
</dbReference>
<comment type="subcellular location">
    <subcellularLocation>
        <location evidence="1">Membrane</location>
        <topology evidence="1">Multi-pass membrane protein</topology>
    </subcellularLocation>
</comment>
<keyword evidence="5 11" id="KW-1133">Transmembrane helix</keyword>
<feature type="transmembrane region" description="Helical" evidence="11">
    <location>
        <begin position="205"/>
        <end position="227"/>
    </location>
</feature>
<evidence type="ECO:0000256" key="11">
    <source>
        <dbReference type="SAM" id="Phobius"/>
    </source>
</evidence>
<keyword evidence="4 11" id="KW-0812">Transmembrane</keyword>
<keyword evidence="3" id="KW-0589">Pheromone response</keyword>
<protein>
    <submittedName>
        <fullName evidence="12">STE3-domain-containing protein</fullName>
    </submittedName>
</protein>
<organism evidence="12 13">
    <name type="scientific">Rickenella mellea</name>
    <dbReference type="NCBI Taxonomy" id="50990"/>
    <lineage>
        <taxon>Eukaryota</taxon>
        <taxon>Fungi</taxon>
        <taxon>Dikarya</taxon>
        <taxon>Basidiomycota</taxon>
        <taxon>Agaricomycotina</taxon>
        <taxon>Agaricomycetes</taxon>
        <taxon>Hymenochaetales</taxon>
        <taxon>Rickenellaceae</taxon>
        <taxon>Rickenella</taxon>
    </lineage>
</organism>
<feature type="transmembrane region" description="Helical" evidence="11">
    <location>
        <begin position="69"/>
        <end position="88"/>
    </location>
</feature>
<evidence type="ECO:0000313" key="13">
    <source>
        <dbReference type="Proteomes" id="UP000294933"/>
    </source>
</evidence>
<dbReference type="PRINTS" id="PR00899">
    <property type="entry name" value="GPCRSTE3"/>
</dbReference>
<evidence type="ECO:0000256" key="7">
    <source>
        <dbReference type="ARBA" id="ARBA00023136"/>
    </source>
</evidence>
<evidence type="ECO:0000256" key="1">
    <source>
        <dbReference type="ARBA" id="ARBA00004141"/>
    </source>
</evidence>
<feature type="transmembrane region" description="Helical" evidence="11">
    <location>
        <begin position="270"/>
        <end position="289"/>
    </location>
</feature>
<dbReference type="CDD" id="cd14966">
    <property type="entry name" value="7tmD_STE3"/>
    <property type="match status" value="1"/>
</dbReference>
<reference evidence="12 13" key="1">
    <citation type="submission" date="2018-06" db="EMBL/GenBank/DDBJ databases">
        <title>A transcriptomic atlas of mushroom development highlights an independent origin of complex multicellularity.</title>
        <authorList>
            <consortium name="DOE Joint Genome Institute"/>
            <person name="Krizsan K."/>
            <person name="Almasi E."/>
            <person name="Merenyi Z."/>
            <person name="Sahu N."/>
            <person name="Viragh M."/>
            <person name="Koszo T."/>
            <person name="Mondo S."/>
            <person name="Kiss B."/>
            <person name="Balint B."/>
            <person name="Kues U."/>
            <person name="Barry K."/>
            <person name="Hegedus J.C."/>
            <person name="Henrissat B."/>
            <person name="Johnson J."/>
            <person name="Lipzen A."/>
            <person name="Ohm R."/>
            <person name="Nagy I."/>
            <person name="Pangilinan J."/>
            <person name="Yan J."/>
            <person name="Xiong Y."/>
            <person name="Grigoriev I.V."/>
            <person name="Hibbett D.S."/>
            <person name="Nagy L.G."/>
        </authorList>
    </citation>
    <scope>NUCLEOTIDE SEQUENCE [LARGE SCALE GENOMIC DNA]</scope>
    <source>
        <strain evidence="12 13">SZMC22713</strain>
    </source>
</reference>
<dbReference type="GO" id="GO:0000750">
    <property type="term" value="P:pheromone-dependent signal transduction involved in conjugation with cellular fusion"/>
    <property type="evidence" value="ECO:0007669"/>
    <property type="project" value="TreeGrafter"/>
</dbReference>
<sequence>MDPLYPLYSIFSFVCFILVLSPLPWHLQTWNIGTCMYMVWTGTTCLIWFINSMVWRNNAIDWAPVYCDITGRIVLGAGIAIPACSLCIQRRLYFITTMRVTSSSEKDKFRMVATDICLCVVFPMISMALTYVPQGNRYDIFEDVGCSVGILNVWPAYPLYTVWPLVMALISSVYGIFTLRSFFARRAQVNQFINTGGGSISSQRYYRLMMLSCVDIVFTIPFSVWVLCEGIGDIQPFVSWEYTHADFSVIRTYPSIIWRSDKNFRQGVEWNRWNIIVCAIVFIAFFTFAEESRRKYREMFHSLCKRFCWSCGKPSKSVESKRRLSTLPSMFPSRKSCDLAFSAHPYCDRIELSKIPGVAESEEDLRAVPRNTNYTFTPQQQLPNKSSQQRYIETTEMV</sequence>
<dbReference type="Pfam" id="PF02076">
    <property type="entry name" value="STE3"/>
    <property type="match status" value="1"/>
</dbReference>
<proteinExistence type="inferred from homology"/>
<dbReference type="OrthoDB" id="2874149at2759"/>
<dbReference type="GO" id="GO:0005886">
    <property type="term" value="C:plasma membrane"/>
    <property type="evidence" value="ECO:0007669"/>
    <property type="project" value="TreeGrafter"/>
</dbReference>
<dbReference type="PANTHER" id="PTHR28097:SF1">
    <property type="entry name" value="PHEROMONE A FACTOR RECEPTOR"/>
    <property type="match status" value="1"/>
</dbReference>
<feature type="transmembrane region" description="Helical" evidence="11">
    <location>
        <begin position="37"/>
        <end position="57"/>
    </location>
</feature>
<evidence type="ECO:0000256" key="2">
    <source>
        <dbReference type="ARBA" id="ARBA00011085"/>
    </source>
</evidence>
<feature type="transmembrane region" description="Helical" evidence="11">
    <location>
        <begin position="162"/>
        <end position="184"/>
    </location>
</feature>